<gene>
    <name evidence="7" type="ORF">VCHENC02_2071</name>
</gene>
<sequence length="169" mass="19171">IGTFFDKAKKSSYWDDTIFIVIADHDARVFGANLVPVKHFHIPALIIGKDIKPRKDDRIANNIDMPPTLLSLIGIDAKTPMIGRDLTKPLAREDERAMMQYDKNFGYLTRDNLVVFSPGEKVSTMQYDFDKQTMEPMDVDPAVIERAKANALFASKAYQNNWYASKAVQ</sequence>
<keyword evidence="2" id="KW-1003">Cell membrane</keyword>
<dbReference type="EMBL" id="AJSR01000766">
    <property type="protein sequence ID" value="EKM32364.1"/>
    <property type="molecule type" value="Genomic_DNA"/>
</dbReference>
<feature type="non-terminal residue" evidence="7">
    <location>
        <position position="1"/>
    </location>
</feature>
<dbReference type="Pfam" id="PF00884">
    <property type="entry name" value="Sulfatase"/>
    <property type="match status" value="1"/>
</dbReference>
<dbReference type="SUPFAM" id="SSF53649">
    <property type="entry name" value="Alkaline phosphatase-like"/>
    <property type="match status" value="1"/>
</dbReference>
<dbReference type="AlphaFoldDB" id="A0A454D190"/>
<keyword evidence="5" id="KW-0472">Membrane</keyword>
<protein>
    <submittedName>
        <fullName evidence="7">Sulfatase family protein</fullName>
    </submittedName>
</protein>
<name>A0A454D190_VIBHA</name>
<evidence type="ECO:0000256" key="4">
    <source>
        <dbReference type="ARBA" id="ARBA00022989"/>
    </source>
</evidence>
<reference evidence="7 8" key="1">
    <citation type="submission" date="2012-10" db="EMBL/GenBank/DDBJ databases">
        <title>Genome sequence of Vibrio Cholerae HENC-02.</title>
        <authorList>
            <person name="Eppinger M."/>
            <person name="Hasan N.A."/>
            <person name="Sengamalay N."/>
            <person name="Hine E."/>
            <person name="Su Q."/>
            <person name="Daugherty S.C."/>
            <person name="Young S."/>
            <person name="Sadzewicz L."/>
            <person name="Tallon L."/>
            <person name="Cebula T.A."/>
            <person name="Ravel J."/>
            <person name="Colwell R.R."/>
        </authorList>
    </citation>
    <scope>NUCLEOTIDE SEQUENCE [LARGE SCALE GENOMIC DNA]</scope>
    <source>
        <strain evidence="7 8">HENC-02</strain>
    </source>
</reference>
<organism evidence="7 8">
    <name type="scientific">Vibrio harveyi</name>
    <name type="common">Beneckea harveyi</name>
    <dbReference type="NCBI Taxonomy" id="669"/>
    <lineage>
        <taxon>Bacteria</taxon>
        <taxon>Pseudomonadati</taxon>
        <taxon>Pseudomonadota</taxon>
        <taxon>Gammaproteobacteria</taxon>
        <taxon>Vibrionales</taxon>
        <taxon>Vibrionaceae</taxon>
        <taxon>Vibrio</taxon>
    </lineage>
</organism>
<dbReference type="InterPro" id="IPR000917">
    <property type="entry name" value="Sulfatase_N"/>
</dbReference>
<dbReference type="Gene3D" id="3.30.1120.80">
    <property type="match status" value="1"/>
</dbReference>
<evidence type="ECO:0000256" key="2">
    <source>
        <dbReference type="ARBA" id="ARBA00022475"/>
    </source>
</evidence>
<evidence type="ECO:0000313" key="8">
    <source>
        <dbReference type="Proteomes" id="UP000008367"/>
    </source>
</evidence>
<keyword evidence="4" id="KW-1133">Transmembrane helix</keyword>
<dbReference type="Gene3D" id="3.40.720.10">
    <property type="entry name" value="Alkaline Phosphatase, subunit A"/>
    <property type="match status" value="1"/>
</dbReference>
<evidence type="ECO:0000256" key="5">
    <source>
        <dbReference type="ARBA" id="ARBA00023136"/>
    </source>
</evidence>
<dbReference type="PANTHER" id="PTHR47371">
    <property type="entry name" value="LIPOTEICHOIC ACID SYNTHASE"/>
    <property type="match status" value="1"/>
</dbReference>
<feature type="domain" description="Sulfatase N-terminal" evidence="6">
    <location>
        <begin position="1"/>
        <end position="75"/>
    </location>
</feature>
<accession>A0A454D190</accession>
<comment type="caution">
    <text evidence="7">The sequence shown here is derived from an EMBL/GenBank/DDBJ whole genome shotgun (WGS) entry which is preliminary data.</text>
</comment>
<dbReference type="PANTHER" id="PTHR47371:SF3">
    <property type="entry name" value="PHOSPHOGLYCEROL TRANSFERASE I"/>
    <property type="match status" value="1"/>
</dbReference>
<dbReference type="GO" id="GO:0005886">
    <property type="term" value="C:plasma membrane"/>
    <property type="evidence" value="ECO:0007669"/>
    <property type="project" value="UniProtKB-SubCell"/>
</dbReference>
<dbReference type="Proteomes" id="UP000008367">
    <property type="component" value="Unassembled WGS sequence"/>
</dbReference>
<evidence type="ECO:0000259" key="6">
    <source>
        <dbReference type="Pfam" id="PF00884"/>
    </source>
</evidence>
<evidence type="ECO:0000256" key="3">
    <source>
        <dbReference type="ARBA" id="ARBA00022692"/>
    </source>
</evidence>
<comment type="subcellular location">
    <subcellularLocation>
        <location evidence="1">Cell membrane</location>
        <topology evidence="1">Multi-pass membrane protein</topology>
    </subcellularLocation>
</comment>
<evidence type="ECO:0000313" key="7">
    <source>
        <dbReference type="EMBL" id="EKM32364.1"/>
    </source>
</evidence>
<proteinExistence type="predicted"/>
<dbReference type="InterPro" id="IPR050448">
    <property type="entry name" value="OpgB/LTA_synthase_biosynth"/>
</dbReference>
<dbReference type="InterPro" id="IPR017850">
    <property type="entry name" value="Alkaline_phosphatase_core_sf"/>
</dbReference>
<evidence type="ECO:0000256" key="1">
    <source>
        <dbReference type="ARBA" id="ARBA00004651"/>
    </source>
</evidence>
<keyword evidence="3" id="KW-0812">Transmembrane</keyword>